<sequence length="380" mass="42234">MTIERAERLKHFSEYYFSKKLKEIRQLIAAGKPVINLGIGSPDQQPPQQVIATLKSGVDAADAHGYQPYQGIAALHAAVHGFCQRYYHVDTSALQVLPLMGSKEGITHISLAYLNPGDQVLVPSLGYPTYTSVTKMVGGEPVYYPLQENQNWEPDWEWLDRLDTSKVKIMWINYPHMPTGTVASSGCMERLVAFARARGLLLCHDNPYSLVLNDTPQSIFSVAGAEEVCIELNSLSKAFNMAGWRVGWLMGKPELVAPVLQIKSNMDSGMFKPIQQAAVQALQLSEEWFAQLNAVYRKRRGLACAIMEALGCTYETDQAGMFVWGKVPSGTGEELSDRLLYEHDVFVTPGFIFGTQGKAYIRISLCSTEEVLQEVMSRIA</sequence>
<dbReference type="AlphaFoldDB" id="A0A3D9L048"/>
<dbReference type="PROSITE" id="PS00105">
    <property type="entry name" value="AA_TRANSFER_CLASS_1"/>
    <property type="match status" value="1"/>
</dbReference>
<dbReference type="InterPro" id="IPR015424">
    <property type="entry name" value="PyrdxlP-dep_Trfase"/>
</dbReference>
<evidence type="ECO:0000256" key="4">
    <source>
        <dbReference type="RuleBase" id="RU000481"/>
    </source>
</evidence>
<dbReference type="RefSeq" id="WP_115869960.1">
    <property type="nucleotide sequence ID" value="NZ_QREG01000026.1"/>
</dbReference>
<gene>
    <name evidence="6" type="ORF">C7460_1261</name>
</gene>
<protein>
    <recommendedName>
        <fullName evidence="4">Aminotransferase</fullName>
        <ecNumber evidence="4">2.6.1.-</ecNumber>
    </recommendedName>
</protein>
<proteinExistence type="inferred from homology"/>
<dbReference type="Gene3D" id="3.40.640.10">
    <property type="entry name" value="Type I PLP-dependent aspartate aminotransferase-like (Major domain)"/>
    <property type="match status" value="1"/>
</dbReference>
<dbReference type="Pfam" id="PF00155">
    <property type="entry name" value="Aminotran_1_2"/>
    <property type="match status" value="1"/>
</dbReference>
<dbReference type="EMBL" id="QREG01000026">
    <property type="protein sequence ID" value="RED93162.1"/>
    <property type="molecule type" value="Genomic_DNA"/>
</dbReference>
<dbReference type="Gene3D" id="3.90.1150.10">
    <property type="entry name" value="Aspartate Aminotransferase, domain 1"/>
    <property type="match status" value="1"/>
</dbReference>
<keyword evidence="2 4" id="KW-0032">Aminotransferase</keyword>
<comment type="caution">
    <text evidence="6">The sequence shown here is derived from an EMBL/GenBank/DDBJ whole genome shotgun (WGS) entry which is preliminary data.</text>
</comment>
<dbReference type="EC" id="2.6.1.-" evidence="4"/>
<dbReference type="GO" id="GO:0030170">
    <property type="term" value="F:pyridoxal phosphate binding"/>
    <property type="evidence" value="ECO:0007669"/>
    <property type="project" value="InterPro"/>
</dbReference>
<dbReference type="InterPro" id="IPR015421">
    <property type="entry name" value="PyrdxlP-dep_Trfase_major"/>
</dbReference>
<dbReference type="CDD" id="cd00609">
    <property type="entry name" value="AAT_like"/>
    <property type="match status" value="1"/>
</dbReference>
<evidence type="ECO:0000256" key="1">
    <source>
        <dbReference type="ARBA" id="ARBA00001933"/>
    </source>
</evidence>
<dbReference type="OrthoDB" id="9802328at2"/>
<name>A0A3D9L048_MARFU</name>
<dbReference type="InterPro" id="IPR004838">
    <property type="entry name" value="NHTrfase_class1_PyrdxlP-BS"/>
</dbReference>
<dbReference type="InterPro" id="IPR015422">
    <property type="entry name" value="PyrdxlP-dep_Trfase_small"/>
</dbReference>
<dbReference type="InterPro" id="IPR004839">
    <property type="entry name" value="Aminotransferase_I/II_large"/>
</dbReference>
<evidence type="ECO:0000313" key="6">
    <source>
        <dbReference type="EMBL" id="RED93162.1"/>
    </source>
</evidence>
<organism evidence="6 7">
    <name type="scientific">Marinoscillum furvescens DSM 4134</name>
    <dbReference type="NCBI Taxonomy" id="1122208"/>
    <lineage>
        <taxon>Bacteria</taxon>
        <taxon>Pseudomonadati</taxon>
        <taxon>Bacteroidota</taxon>
        <taxon>Cytophagia</taxon>
        <taxon>Cytophagales</taxon>
        <taxon>Reichenbachiellaceae</taxon>
        <taxon>Marinoscillum</taxon>
    </lineage>
</organism>
<reference evidence="6 7" key="1">
    <citation type="submission" date="2018-07" db="EMBL/GenBank/DDBJ databases">
        <title>Genomic Encyclopedia of Type Strains, Phase IV (KMG-IV): sequencing the most valuable type-strain genomes for metagenomic binning, comparative biology and taxonomic classification.</title>
        <authorList>
            <person name="Goeker M."/>
        </authorList>
    </citation>
    <scope>NUCLEOTIDE SEQUENCE [LARGE SCALE GENOMIC DNA]</scope>
    <source>
        <strain evidence="6 7">DSM 4134</strain>
    </source>
</reference>
<dbReference type="InterPro" id="IPR050881">
    <property type="entry name" value="LL-DAP_aminotransferase"/>
</dbReference>
<evidence type="ECO:0000313" key="7">
    <source>
        <dbReference type="Proteomes" id="UP000256779"/>
    </source>
</evidence>
<dbReference type="PANTHER" id="PTHR42832">
    <property type="entry name" value="AMINO ACID AMINOTRANSFERASE"/>
    <property type="match status" value="1"/>
</dbReference>
<dbReference type="PANTHER" id="PTHR42832:SF3">
    <property type="entry name" value="L-GLUTAMINE--4-(METHYLSULFANYL)-2-OXOBUTANOATE AMINOTRANSFERASE"/>
    <property type="match status" value="1"/>
</dbReference>
<evidence type="ECO:0000256" key="2">
    <source>
        <dbReference type="ARBA" id="ARBA00022576"/>
    </source>
</evidence>
<feature type="domain" description="Aminotransferase class I/classII large" evidence="5">
    <location>
        <begin position="33"/>
        <end position="379"/>
    </location>
</feature>
<evidence type="ECO:0000256" key="3">
    <source>
        <dbReference type="ARBA" id="ARBA00022679"/>
    </source>
</evidence>
<keyword evidence="3 4" id="KW-0808">Transferase</keyword>
<dbReference type="Proteomes" id="UP000256779">
    <property type="component" value="Unassembled WGS sequence"/>
</dbReference>
<dbReference type="GO" id="GO:0008483">
    <property type="term" value="F:transaminase activity"/>
    <property type="evidence" value="ECO:0007669"/>
    <property type="project" value="UniProtKB-KW"/>
</dbReference>
<comment type="cofactor">
    <cofactor evidence="1 4">
        <name>pyridoxal 5'-phosphate</name>
        <dbReference type="ChEBI" id="CHEBI:597326"/>
    </cofactor>
</comment>
<comment type="similarity">
    <text evidence="4">Belongs to the class-I pyridoxal-phosphate-dependent aminotransferase family.</text>
</comment>
<dbReference type="SUPFAM" id="SSF53383">
    <property type="entry name" value="PLP-dependent transferases"/>
    <property type="match status" value="1"/>
</dbReference>
<keyword evidence="7" id="KW-1185">Reference proteome</keyword>
<accession>A0A3D9L048</accession>
<evidence type="ECO:0000259" key="5">
    <source>
        <dbReference type="Pfam" id="PF00155"/>
    </source>
</evidence>